<dbReference type="Pfam" id="PF01575">
    <property type="entry name" value="MaoC_dehydratas"/>
    <property type="match status" value="1"/>
</dbReference>
<protein>
    <recommendedName>
        <fullName evidence="1">MaoC-like domain-containing protein</fullName>
    </recommendedName>
</protein>
<dbReference type="SUPFAM" id="SSF54637">
    <property type="entry name" value="Thioesterase/thiol ester dehydrase-isomerase"/>
    <property type="match status" value="1"/>
</dbReference>
<sequence>MGIVESIKKNHDKYQATRGELINKLESQLRQWPNNFNKKFINTLNVPEFLESYLHFFDHEYQDQKMSLKQCEPLRNVYSRLNTELGEESYVGEWFTLEQECIEQFANITGDQQWIHTDPVRASKESPFKTTIAQGFLTLALIPFLTDSVDPEKNVYPEARMVVNYGLNHVHFPFPVKVGRRIRARSRIIKLVPMKRGLEIVREVRIEIENSTRPACIAETVIRLYF</sequence>
<dbReference type="AlphaFoldDB" id="A0A0F9NZY4"/>
<dbReference type="InterPro" id="IPR002539">
    <property type="entry name" value="MaoC-like_dom"/>
</dbReference>
<evidence type="ECO:0000259" key="1">
    <source>
        <dbReference type="Pfam" id="PF01575"/>
    </source>
</evidence>
<dbReference type="CDD" id="cd03450">
    <property type="entry name" value="NodN"/>
    <property type="match status" value="1"/>
</dbReference>
<dbReference type="PANTHER" id="PTHR42993">
    <property type="entry name" value="MAOC-LIKE DEHYDRATASE DOMAIN-CONTAINING PROTEIN"/>
    <property type="match status" value="1"/>
</dbReference>
<name>A0A0F9NZY4_9ZZZZ</name>
<dbReference type="EMBL" id="LAZR01002971">
    <property type="protein sequence ID" value="KKN23434.1"/>
    <property type="molecule type" value="Genomic_DNA"/>
</dbReference>
<dbReference type="InterPro" id="IPR029069">
    <property type="entry name" value="HotDog_dom_sf"/>
</dbReference>
<reference evidence="2" key="1">
    <citation type="journal article" date="2015" name="Nature">
        <title>Complex archaea that bridge the gap between prokaryotes and eukaryotes.</title>
        <authorList>
            <person name="Spang A."/>
            <person name="Saw J.H."/>
            <person name="Jorgensen S.L."/>
            <person name="Zaremba-Niedzwiedzka K."/>
            <person name="Martijn J."/>
            <person name="Lind A.E."/>
            <person name="van Eijk R."/>
            <person name="Schleper C."/>
            <person name="Guy L."/>
            <person name="Ettema T.J."/>
        </authorList>
    </citation>
    <scope>NUCLEOTIDE SEQUENCE</scope>
</reference>
<gene>
    <name evidence="2" type="ORF">LCGC14_0904940</name>
</gene>
<dbReference type="InterPro" id="IPR039375">
    <property type="entry name" value="NodN-like"/>
</dbReference>
<proteinExistence type="predicted"/>
<organism evidence="2">
    <name type="scientific">marine sediment metagenome</name>
    <dbReference type="NCBI Taxonomy" id="412755"/>
    <lineage>
        <taxon>unclassified sequences</taxon>
        <taxon>metagenomes</taxon>
        <taxon>ecological metagenomes</taxon>
    </lineage>
</organism>
<comment type="caution">
    <text evidence="2">The sequence shown here is derived from an EMBL/GenBank/DDBJ whole genome shotgun (WGS) entry which is preliminary data.</text>
</comment>
<dbReference type="Gene3D" id="3.10.129.10">
    <property type="entry name" value="Hotdog Thioesterase"/>
    <property type="match status" value="1"/>
</dbReference>
<feature type="domain" description="MaoC-like" evidence="1">
    <location>
        <begin position="85"/>
        <end position="187"/>
    </location>
</feature>
<dbReference type="PANTHER" id="PTHR42993:SF1">
    <property type="entry name" value="MAOC-LIKE DEHYDRATASE DOMAIN-CONTAINING PROTEIN"/>
    <property type="match status" value="1"/>
</dbReference>
<accession>A0A0F9NZY4</accession>
<evidence type="ECO:0000313" key="2">
    <source>
        <dbReference type="EMBL" id="KKN23434.1"/>
    </source>
</evidence>